<feature type="compositionally biased region" description="Pro residues" evidence="1">
    <location>
        <begin position="20"/>
        <end position="29"/>
    </location>
</feature>
<protein>
    <submittedName>
        <fullName evidence="2">Uncharacterized protein</fullName>
    </submittedName>
</protein>
<evidence type="ECO:0000313" key="2">
    <source>
        <dbReference type="EMBL" id="KAG2622227.1"/>
    </source>
</evidence>
<name>A0A8T0UIN8_PANVG</name>
<sequence length="133" mass="14246">MRPQLYPLPDASSKSKTVGRPPPPPPPHRANPVPQICTCISNNCILPTTSANPDPQKKFSKMITWLGGCLPCSNCATHVSYFSSTNHDNPIVTINYYGNTPREGESSGHGSQLEGGSQGRGSQQDALPDLISM</sequence>
<evidence type="ECO:0000313" key="3">
    <source>
        <dbReference type="Proteomes" id="UP000823388"/>
    </source>
</evidence>
<dbReference type="Proteomes" id="UP000823388">
    <property type="component" value="Chromosome 3N"/>
</dbReference>
<reference evidence="2 3" key="1">
    <citation type="submission" date="2020-05" db="EMBL/GenBank/DDBJ databases">
        <title>WGS assembly of Panicum virgatum.</title>
        <authorList>
            <person name="Lovell J.T."/>
            <person name="Jenkins J."/>
            <person name="Shu S."/>
            <person name="Juenger T.E."/>
            <person name="Schmutz J."/>
        </authorList>
    </citation>
    <scope>NUCLEOTIDE SEQUENCE [LARGE SCALE GENOMIC DNA]</scope>
    <source>
        <strain evidence="2">AP13</strain>
        <strain evidence="3">cv. AP13</strain>
    </source>
</reference>
<organism evidence="2 3">
    <name type="scientific">Panicum virgatum</name>
    <name type="common">Blackwell switchgrass</name>
    <dbReference type="NCBI Taxonomy" id="38727"/>
    <lineage>
        <taxon>Eukaryota</taxon>
        <taxon>Viridiplantae</taxon>
        <taxon>Streptophyta</taxon>
        <taxon>Embryophyta</taxon>
        <taxon>Tracheophyta</taxon>
        <taxon>Spermatophyta</taxon>
        <taxon>Magnoliopsida</taxon>
        <taxon>Liliopsida</taxon>
        <taxon>Poales</taxon>
        <taxon>Poaceae</taxon>
        <taxon>PACMAD clade</taxon>
        <taxon>Panicoideae</taxon>
        <taxon>Panicodae</taxon>
        <taxon>Paniceae</taxon>
        <taxon>Panicinae</taxon>
        <taxon>Panicum</taxon>
        <taxon>Panicum sect. Hiantes</taxon>
    </lineage>
</organism>
<accession>A0A8T0UIN8</accession>
<keyword evidence="3" id="KW-1185">Reference proteome</keyword>
<evidence type="ECO:0000256" key="1">
    <source>
        <dbReference type="SAM" id="MobiDB-lite"/>
    </source>
</evidence>
<dbReference type="EMBL" id="CM029042">
    <property type="protein sequence ID" value="KAG2622228.1"/>
    <property type="molecule type" value="Genomic_DNA"/>
</dbReference>
<gene>
    <name evidence="2" type="ORF">PVAP13_3NG275300</name>
</gene>
<dbReference type="AlphaFoldDB" id="A0A8T0UIN8"/>
<comment type="caution">
    <text evidence="2">The sequence shown here is derived from an EMBL/GenBank/DDBJ whole genome shotgun (WGS) entry which is preliminary data.</text>
</comment>
<proteinExistence type="predicted"/>
<feature type="region of interest" description="Disordered" evidence="1">
    <location>
        <begin position="97"/>
        <end position="133"/>
    </location>
</feature>
<feature type="region of interest" description="Disordered" evidence="1">
    <location>
        <begin position="1"/>
        <end position="33"/>
    </location>
</feature>
<dbReference type="EMBL" id="CM029042">
    <property type="protein sequence ID" value="KAG2622227.1"/>
    <property type="molecule type" value="Genomic_DNA"/>
</dbReference>